<protein>
    <submittedName>
        <fullName evidence="2">Uncharacterized protein</fullName>
    </submittedName>
</protein>
<dbReference type="EMBL" id="WJXA01000005">
    <property type="protein sequence ID" value="KAF7143310.1"/>
    <property type="molecule type" value="Genomic_DNA"/>
</dbReference>
<dbReference type="OrthoDB" id="999103at2759"/>
<comment type="caution">
    <text evidence="2">The sequence shown here is derived from an EMBL/GenBank/DDBJ whole genome shotgun (WGS) entry which is preliminary data.</text>
</comment>
<feature type="region of interest" description="Disordered" evidence="1">
    <location>
        <begin position="224"/>
        <end position="256"/>
    </location>
</feature>
<organism evidence="2 3">
    <name type="scientific">Rhododendron simsii</name>
    <name type="common">Sims's rhododendron</name>
    <dbReference type="NCBI Taxonomy" id="118357"/>
    <lineage>
        <taxon>Eukaryota</taxon>
        <taxon>Viridiplantae</taxon>
        <taxon>Streptophyta</taxon>
        <taxon>Embryophyta</taxon>
        <taxon>Tracheophyta</taxon>
        <taxon>Spermatophyta</taxon>
        <taxon>Magnoliopsida</taxon>
        <taxon>eudicotyledons</taxon>
        <taxon>Gunneridae</taxon>
        <taxon>Pentapetalae</taxon>
        <taxon>asterids</taxon>
        <taxon>Ericales</taxon>
        <taxon>Ericaceae</taxon>
        <taxon>Ericoideae</taxon>
        <taxon>Rhodoreae</taxon>
        <taxon>Rhododendron</taxon>
    </lineage>
</organism>
<feature type="compositionally biased region" description="Polar residues" evidence="1">
    <location>
        <begin position="240"/>
        <end position="256"/>
    </location>
</feature>
<accession>A0A834GZ66</accession>
<gene>
    <name evidence="2" type="ORF">RHSIM_Rhsim05G0217700</name>
</gene>
<keyword evidence="3" id="KW-1185">Reference proteome</keyword>
<sequence length="256" mass="28719">MPFPGDHAGLSRALPLSRSAGLSSSHLRRLRIESFPSMSCATARYLRQRYDCTVSAAIVVSKSNGLWIEERKLFIKKASFDQNKGKDQLKINLIKNNTGNISYNRVGREMRSDVYVPMKNSKSELVGKGFERRDTLSSGYAKSYAQTLKARRDRNVNLIGDPTKHDEKQAEVTYTKIAETNAQNWMELPIQTRKESMDPTESWDGKSMDSRNGFANVKEYNLSTQNGVKEDDGELPGSMYVQTTDTLGTTSKGLNS</sequence>
<dbReference type="Proteomes" id="UP000626092">
    <property type="component" value="Unassembled WGS sequence"/>
</dbReference>
<evidence type="ECO:0000313" key="3">
    <source>
        <dbReference type="Proteomes" id="UP000626092"/>
    </source>
</evidence>
<reference evidence="2" key="1">
    <citation type="submission" date="2019-11" db="EMBL/GenBank/DDBJ databases">
        <authorList>
            <person name="Liu Y."/>
            <person name="Hou J."/>
            <person name="Li T.-Q."/>
            <person name="Guan C.-H."/>
            <person name="Wu X."/>
            <person name="Wu H.-Z."/>
            <person name="Ling F."/>
            <person name="Zhang R."/>
            <person name="Shi X.-G."/>
            <person name="Ren J.-P."/>
            <person name="Chen E.-F."/>
            <person name="Sun J.-M."/>
        </authorList>
    </citation>
    <scope>NUCLEOTIDE SEQUENCE</scope>
    <source>
        <strain evidence="2">Adult_tree_wgs_1</strain>
        <tissue evidence="2">Leaves</tissue>
    </source>
</reference>
<name>A0A834GZ66_RHOSS</name>
<dbReference type="AlphaFoldDB" id="A0A834GZ66"/>
<evidence type="ECO:0000313" key="2">
    <source>
        <dbReference type="EMBL" id="KAF7143310.1"/>
    </source>
</evidence>
<evidence type="ECO:0000256" key="1">
    <source>
        <dbReference type="SAM" id="MobiDB-lite"/>
    </source>
</evidence>
<proteinExistence type="predicted"/>